<evidence type="ECO:0000256" key="8">
    <source>
        <dbReference type="ARBA" id="ARBA00024209"/>
    </source>
</evidence>
<gene>
    <name evidence="13" type="ORF">Cni_G05180</name>
</gene>
<dbReference type="PROSITE" id="PS50089">
    <property type="entry name" value="ZF_RING_2"/>
    <property type="match status" value="1"/>
</dbReference>
<evidence type="ECO:0000313" key="14">
    <source>
        <dbReference type="Proteomes" id="UP001327560"/>
    </source>
</evidence>
<proteinExistence type="inferred from homology"/>
<evidence type="ECO:0000256" key="11">
    <source>
        <dbReference type="SAM" id="Phobius"/>
    </source>
</evidence>
<dbReference type="Gene3D" id="3.30.40.10">
    <property type="entry name" value="Zinc/RING finger domain, C3HC4 (zinc finger)"/>
    <property type="match status" value="1"/>
</dbReference>
<dbReference type="EMBL" id="CP136891">
    <property type="protein sequence ID" value="WOK96473.1"/>
    <property type="molecule type" value="Genomic_DNA"/>
</dbReference>
<evidence type="ECO:0000256" key="9">
    <source>
        <dbReference type="PROSITE-ProRule" id="PRU00175"/>
    </source>
</evidence>
<feature type="region of interest" description="Disordered" evidence="10">
    <location>
        <begin position="1"/>
        <end position="37"/>
    </location>
</feature>
<dbReference type="PANTHER" id="PTHR46905:SF7">
    <property type="entry name" value="RING-H2 FINGER PROTEIN ATL78"/>
    <property type="match status" value="1"/>
</dbReference>
<dbReference type="SMART" id="SM00184">
    <property type="entry name" value="RING"/>
    <property type="match status" value="1"/>
</dbReference>
<dbReference type="CDD" id="cd16461">
    <property type="entry name" value="RING-H2_EL5-like"/>
    <property type="match status" value="1"/>
</dbReference>
<keyword evidence="5" id="KW-0862">Zinc</keyword>
<evidence type="ECO:0000256" key="2">
    <source>
        <dbReference type="ARBA" id="ARBA00022679"/>
    </source>
</evidence>
<name>A0AAQ3Q3H6_9LILI</name>
<protein>
    <recommendedName>
        <fullName evidence="12">RING-type domain-containing protein</fullName>
    </recommendedName>
</protein>
<evidence type="ECO:0000256" key="4">
    <source>
        <dbReference type="ARBA" id="ARBA00022723"/>
    </source>
</evidence>
<keyword evidence="7 11" id="KW-0472">Membrane</keyword>
<evidence type="ECO:0000256" key="10">
    <source>
        <dbReference type="SAM" id="MobiDB-lite"/>
    </source>
</evidence>
<dbReference type="Proteomes" id="UP001327560">
    <property type="component" value="Chromosome 2"/>
</dbReference>
<keyword evidence="3 11" id="KW-0812">Transmembrane</keyword>
<keyword evidence="6 11" id="KW-1133">Transmembrane helix</keyword>
<dbReference type="InterPro" id="IPR013083">
    <property type="entry name" value="Znf_RING/FYVE/PHD"/>
</dbReference>
<dbReference type="SUPFAM" id="SSF57850">
    <property type="entry name" value="RING/U-box"/>
    <property type="match status" value="1"/>
</dbReference>
<feature type="domain" description="RING-type" evidence="12">
    <location>
        <begin position="121"/>
        <end position="163"/>
    </location>
</feature>
<keyword evidence="9" id="KW-0863">Zinc-finger</keyword>
<dbReference type="InterPro" id="IPR044602">
    <property type="entry name" value="ATL10/ATL72-79-like"/>
</dbReference>
<dbReference type="AlphaFoldDB" id="A0AAQ3Q3H6"/>
<sequence length="171" mass="18174">MSSHTLLKEAEEAHSRRLLSDPPSSGSIALGPSSASPGSTLGSLDANVIMILAVLVCSVICVLAVHTTVRCALAVLSRSWAEPDQPCGLEECAAGGRVRRTALPVVVYCPGLGVPRAGTECAICLSEFKPSERIRVLPECNHGFHVGCIDRWLMSRASCPTCRHSLHLYVV</sequence>
<evidence type="ECO:0000259" key="12">
    <source>
        <dbReference type="PROSITE" id="PS50089"/>
    </source>
</evidence>
<comment type="subcellular location">
    <subcellularLocation>
        <location evidence="1">Membrane</location>
        <topology evidence="1">Single-pass membrane protein</topology>
    </subcellularLocation>
</comment>
<accession>A0AAQ3Q3H6</accession>
<reference evidence="13 14" key="1">
    <citation type="submission" date="2023-10" db="EMBL/GenBank/DDBJ databases">
        <title>Chromosome-scale genome assembly provides insights into flower coloration mechanisms of Canna indica.</title>
        <authorList>
            <person name="Li C."/>
        </authorList>
    </citation>
    <scope>NUCLEOTIDE SEQUENCE [LARGE SCALE GENOMIC DNA]</scope>
    <source>
        <tissue evidence="13">Flower</tissue>
    </source>
</reference>
<keyword evidence="4" id="KW-0479">Metal-binding</keyword>
<keyword evidence="14" id="KW-1185">Reference proteome</keyword>
<dbReference type="PANTHER" id="PTHR46905">
    <property type="entry name" value="RING-H2 FINGER PROTEIN ATL78"/>
    <property type="match status" value="1"/>
</dbReference>
<comment type="similarity">
    <text evidence="8">Belongs to the RING-type zinc finger family. ATL subfamily.</text>
</comment>
<evidence type="ECO:0000256" key="7">
    <source>
        <dbReference type="ARBA" id="ARBA00023136"/>
    </source>
</evidence>
<evidence type="ECO:0000256" key="5">
    <source>
        <dbReference type="ARBA" id="ARBA00022833"/>
    </source>
</evidence>
<dbReference type="InterPro" id="IPR001841">
    <property type="entry name" value="Znf_RING"/>
</dbReference>
<feature type="transmembrane region" description="Helical" evidence="11">
    <location>
        <begin position="48"/>
        <end position="69"/>
    </location>
</feature>
<dbReference type="Pfam" id="PF13639">
    <property type="entry name" value="zf-RING_2"/>
    <property type="match status" value="1"/>
</dbReference>
<dbReference type="GO" id="GO:0016567">
    <property type="term" value="P:protein ubiquitination"/>
    <property type="evidence" value="ECO:0007669"/>
    <property type="project" value="InterPro"/>
</dbReference>
<evidence type="ECO:0000256" key="1">
    <source>
        <dbReference type="ARBA" id="ARBA00004167"/>
    </source>
</evidence>
<feature type="compositionally biased region" description="Basic and acidic residues" evidence="10">
    <location>
        <begin position="1"/>
        <end position="19"/>
    </location>
</feature>
<dbReference type="GO" id="GO:0016020">
    <property type="term" value="C:membrane"/>
    <property type="evidence" value="ECO:0007669"/>
    <property type="project" value="UniProtKB-SubCell"/>
</dbReference>
<feature type="compositionally biased region" description="Polar residues" evidence="10">
    <location>
        <begin position="22"/>
        <end position="37"/>
    </location>
</feature>
<dbReference type="GO" id="GO:0016740">
    <property type="term" value="F:transferase activity"/>
    <property type="evidence" value="ECO:0007669"/>
    <property type="project" value="UniProtKB-KW"/>
</dbReference>
<keyword evidence="2" id="KW-0808">Transferase</keyword>
<evidence type="ECO:0000256" key="6">
    <source>
        <dbReference type="ARBA" id="ARBA00022989"/>
    </source>
</evidence>
<evidence type="ECO:0000256" key="3">
    <source>
        <dbReference type="ARBA" id="ARBA00022692"/>
    </source>
</evidence>
<organism evidence="13 14">
    <name type="scientific">Canna indica</name>
    <name type="common">Indian-shot</name>
    <dbReference type="NCBI Taxonomy" id="4628"/>
    <lineage>
        <taxon>Eukaryota</taxon>
        <taxon>Viridiplantae</taxon>
        <taxon>Streptophyta</taxon>
        <taxon>Embryophyta</taxon>
        <taxon>Tracheophyta</taxon>
        <taxon>Spermatophyta</taxon>
        <taxon>Magnoliopsida</taxon>
        <taxon>Liliopsida</taxon>
        <taxon>Zingiberales</taxon>
        <taxon>Cannaceae</taxon>
        <taxon>Canna</taxon>
    </lineage>
</organism>
<dbReference type="GO" id="GO:0008270">
    <property type="term" value="F:zinc ion binding"/>
    <property type="evidence" value="ECO:0007669"/>
    <property type="project" value="UniProtKB-KW"/>
</dbReference>
<evidence type="ECO:0000313" key="13">
    <source>
        <dbReference type="EMBL" id="WOK96473.1"/>
    </source>
</evidence>